<reference evidence="1" key="1">
    <citation type="journal article" date="2021" name="bioRxiv">
        <title>Whole Genome Assembly and Annotation of Northern Wild Rice, Zizania palustris L., Supports a Whole Genome Duplication in the Zizania Genus.</title>
        <authorList>
            <person name="Haas M."/>
            <person name="Kono T."/>
            <person name="Macchietto M."/>
            <person name="Millas R."/>
            <person name="McGilp L."/>
            <person name="Shao M."/>
            <person name="Duquette J."/>
            <person name="Hirsch C.N."/>
            <person name="Kimball J."/>
        </authorList>
    </citation>
    <scope>NUCLEOTIDE SEQUENCE</scope>
    <source>
        <tissue evidence="1">Fresh leaf tissue</tissue>
    </source>
</reference>
<protein>
    <submittedName>
        <fullName evidence="1">Uncharacterized protein</fullName>
    </submittedName>
</protein>
<comment type="caution">
    <text evidence="1">The sequence shown here is derived from an EMBL/GenBank/DDBJ whole genome shotgun (WGS) entry which is preliminary data.</text>
</comment>
<evidence type="ECO:0000313" key="2">
    <source>
        <dbReference type="Proteomes" id="UP000729402"/>
    </source>
</evidence>
<proteinExistence type="predicted"/>
<dbReference type="Proteomes" id="UP000729402">
    <property type="component" value="Unassembled WGS sequence"/>
</dbReference>
<evidence type="ECO:0000313" key="1">
    <source>
        <dbReference type="EMBL" id="KAG8043286.1"/>
    </source>
</evidence>
<name>A0A8J5R1J9_ZIZPA</name>
<dbReference type="AlphaFoldDB" id="A0A8J5R1J9"/>
<keyword evidence="2" id="KW-1185">Reference proteome</keyword>
<gene>
    <name evidence="1" type="ORF">GUJ93_ZPchr0216g11336</name>
</gene>
<sequence>MENESKMEIMLRRMEESDMRREESEQRMHAEFQSLKNTMESWNSDVEHKIEGLQVTVAHLQIKVDKLGEGKELEEDKGFLPPVSRRSLASGGFGSEFRRKINKEGENTEVTFSPNHVNNLLSQSSFAPGQLGAETPLYQGQSYFGYSGLPAMSCPQFDGDSPQMWISNCETYFETYGIHPSNWVRLATLGCNRLDHS</sequence>
<reference evidence="1" key="2">
    <citation type="submission" date="2021-02" db="EMBL/GenBank/DDBJ databases">
        <authorList>
            <person name="Kimball J.A."/>
            <person name="Haas M.W."/>
            <person name="Macchietto M."/>
            <person name="Kono T."/>
            <person name="Duquette J."/>
            <person name="Shao M."/>
        </authorList>
    </citation>
    <scope>NUCLEOTIDE SEQUENCE</scope>
    <source>
        <tissue evidence="1">Fresh leaf tissue</tissue>
    </source>
</reference>
<accession>A0A8J5R1J9</accession>
<dbReference type="EMBL" id="JAAALK010000969">
    <property type="protein sequence ID" value="KAG8043286.1"/>
    <property type="molecule type" value="Genomic_DNA"/>
</dbReference>
<organism evidence="1 2">
    <name type="scientific">Zizania palustris</name>
    <name type="common">Northern wild rice</name>
    <dbReference type="NCBI Taxonomy" id="103762"/>
    <lineage>
        <taxon>Eukaryota</taxon>
        <taxon>Viridiplantae</taxon>
        <taxon>Streptophyta</taxon>
        <taxon>Embryophyta</taxon>
        <taxon>Tracheophyta</taxon>
        <taxon>Spermatophyta</taxon>
        <taxon>Magnoliopsida</taxon>
        <taxon>Liliopsida</taxon>
        <taxon>Poales</taxon>
        <taxon>Poaceae</taxon>
        <taxon>BOP clade</taxon>
        <taxon>Oryzoideae</taxon>
        <taxon>Oryzeae</taxon>
        <taxon>Zizaniinae</taxon>
        <taxon>Zizania</taxon>
    </lineage>
</organism>